<dbReference type="InterPro" id="IPR024555">
    <property type="entry name" value="PX-associated"/>
</dbReference>
<feature type="compositionally biased region" description="Polar residues" evidence="1">
    <location>
        <begin position="328"/>
        <end position="363"/>
    </location>
</feature>
<evidence type="ECO:0000313" key="4">
    <source>
        <dbReference type="Proteomes" id="UP000308730"/>
    </source>
</evidence>
<dbReference type="PANTHER" id="PTHR47185:SF1">
    <property type="entry name" value="PX DOMAIN-CONTAINING PROTEIN YPR097W"/>
    <property type="match status" value="1"/>
</dbReference>
<feature type="compositionally biased region" description="Acidic residues" evidence="1">
    <location>
        <begin position="850"/>
        <end position="885"/>
    </location>
</feature>
<dbReference type="Pfam" id="PF12825">
    <property type="entry name" value="DUF3818"/>
    <property type="match status" value="1"/>
</dbReference>
<organism evidence="3 4">
    <name type="scientific">Antrodiella citrinella</name>
    <dbReference type="NCBI Taxonomy" id="2447956"/>
    <lineage>
        <taxon>Eukaryota</taxon>
        <taxon>Fungi</taxon>
        <taxon>Dikarya</taxon>
        <taxon>Basidiomycota</taxon>
        <taxon>Agaricomycotina</taxon>
        <taxon>Agaricomycetes</taxon>
        <taxon>Polyporales</taxon>
        <taxon>Steccherinaceae</taxon>
        <taxon>Antrodiella</taxon>
    </lineage>
</organism>
<dbReference type="Gene3D" id="3.30.1520.10">
    <property type="entry name" value="Phox-like domain"/>
    <property type="match status" value="1"/>
</dbReference>
<accession>A0A4S4MRY6</accession>
<dbReference type="InterPro" id="IPR047168">
    <property type="entry name" value="LEC1-like"/>
</dbReference>
<feature type="compositionally biased region" description="Polar residues" evidence="1">
    <location>
        <begin position="35"/>
        <end position="53"/>
    </location>
</feature>
<feature type="region of interest" description="Disordered" evidence="1">
    <location>
        <begin position="1"/>
        <end position="84"/>
    </location>
</feature>
<feature type="region of interest" description="Disordered" evidence="1">
    <location>
        <begin position="309"/>
        <end position="395"/>
    </location>
</feature>
<feature type="domain" description="PX" evidence="2">
    <location>
        <begin position="258"/>
        <end position="432"/>
    </location>
</feature>
<gene>
    <name evidence="3" type="ORF">EUX98_g5244</name>
</gene>
<evidence type="ECO:0000313" key="3">
    <source>
        <dbReference type="EMBL" id="THH28956.1"/>
    </source>
</evidence>
<dbReference type="SUPFAM" id="SSF64268">
    <property type="entry name" value="PX domain"/>
    <property type="match status" value="1"/>
</dbReference>
<sequence length="942" mass="105706">MEPQTLARPRRPTRDIPLVPSPPSDTEDSPHSAHSDQTFLTPLSSPTVHQQDLPSEPPSSESPTFADRTDHPPQAGSDSSREQATVLTPLRAHYLKKELIQLQFRREFKSLVEAPNNNVSTFSYLGPPFTPPPKDGPRLDLPFLRYVFRQFVLSFPFLAAAPKNFFPDKLQPFLASLLSRNLSQVSVMDEGDEQSEAMARVKVLMKLERNFTMLMTSGTKLVEKEEVVRLTQSDLDRLERLAKKRAAKEDKDKNTFEVNVVCVRTVVEKKRMRSRVHEEFIVRTRRSKMSDVFVSRRYGDFRTLAEELRKAHSSEDVPPPPAKDRTHVNVNSPPVSPRTSARSNRPYTIPGSFSSSTASIDSLQSSPGGSPVAGSSGQATNGVSSAPMHPSKLTREKNRLTLRSYLHTLLSSRGLASSPVLKSFLLSDPTRLSDEEVDDAKRREEADQVREDGRKRFAQEIKGRVEGLRDAVRSVKGELLGKDGLTHIFATVKETPEVRNLPENYHAVIEWARISMFTGSLMEETKVLEEDIESVKAKVEDPTLCEKVRLFVYAPREIQAIFKADAAAENLHVLTVVLRSGDQPTLSRSQVQRVMKAHRAHQEYTKYMESLDDSDDDSGPKNDDAWLYEDLILLAKLYSRLKDREQLIDLIFEGTTSDLLKDIITIFYAPLAQVYRAASIADSLGDMQNFISDLIRTVDHCEELSQQDPARTVQMFVDLIQRHEQSFYNFVHKVHSKGQNLFSSLMQWIELFLTLMREGLGEPISLEFLLPHMGAERDAIMEEIDSVARYHYKLKLAYEAKVRRRFGRTQGRDDADTEDEEAAQMVNSVVEDLSFGDLVKGDAVDLAAEQTDDESDSSSEDSDSNSSDEEESSDEDDSGSEEASESGESVSADGSSTEGAFRPSVKGTIKREHTIIPLRGSFHRIAFALLAWGPGIAKVDDA</sequence>
<dbReference type="OrthoDB" id="2117459at2759"/>
<name>A0A4S4MRY6_9APHY</name>
<dbReference type="Pfam" id="PF00787">
    <property type="entry name" value="PX"/>
    <property type="match status" value="1"/>
</dbReference>
<dbReference type="PANTHER" id="PTHR47185">
    <property type="entry name" value="PX DOMAIN-CONTAINING PROTEIN YPR097W"/>
    <property type="match status" value="1"/>
</dbReference>
<dbReference type="Pfam" id="PF12828">
    <property type="entry name" value="PXB"/>
    <property type="match status" value="1"/>
</dbReference>
<dbReference type="InterPro" id="IPR024554">
    <property type="entry name" value="LEC1-like_C"/>
</dbReference>
<keyword evidence="4" id="KW-1185">Reference proteome</keyword>
<feature type="compositionally biased region" description="Low complexity" evidence="1">
    <location>
        <begin position="364"/>
        <end position="379"/>
    </location>
</feature>
<dbReference type="Proteomes" id="UP000308730">
    <property type="component" value="Unassembled WGS sequence"/>
</dbReference>
<dbReference type="InterPro" id="IPR036871">
    <property type="entry name" value="PX_dom_sf"/>
</dbReference>
<reference evidence="3 4" key="1">
    <citation type="submission" date="2019-02" db="EMBL/GenBank/DDBJ databases">
        <title>Genome sequencing of the rare red list fungi Antrodiella citrinella (Flaviporus citrinellus).</title>
        <authorList>
            <person name="Buettner E."/>
            <person name="Kellner H."/>
        </authorList>
    </citation>
    <scope>NUCLEOTIDE SEQUENCE [LARGE SCALE GENOMIC DNA]</scope>
    <source>
        <strain evidence="3 4">DSM 108506</strain>
    </source>
</reference>
<proteinExistence type="predicted"/>
<feature type="region of interest" description="Disordered" evidence="1">
    <location>
        <begin position="848"/>
        <end position="910"/>
    </location>
</feature>
<dbReference type="InterPro" id="IPR001683">
    <property type="entry name" value="PX_dom"/>
</dbReference>
<protein>
    <recommendedName>
        <fullName evidence="2">PX domain-containing protein</fullName>
    </recommendedName>
</protein>
<evidence type="ECO:0000259" key="2">
    <source>
        <dbReference type="PROSITE" id="PS50195"/>
    </source>
</evidence>
<dbReference type="AlphaFoldDB" id="A0A4S4MRY6"/>
<dbReference type="EMBL" id="SGPM01000148">
    <property type="protein sequence ID" value="THH28956.1"/>
    <property type="molecule type" value="Genomic_DNA"/>
</dbReference>
<feature type="compositionally biased region" description="Low complexity" evidence="1">
    <location>
        <begin position="886"/>
        <end position="896"/>
    </location>
</feature>
<comment type="caution">
    <text evidence="3">The sequence shown here is derived from an EMBL/GenBank/DDBJ whole genome shotgun (WGS) entry which is preliminary data.</text>
</comment>
<evidence type="ECO:0000256" key="1">
    <source>
        <dbReference type="SAM" id="MobiDB-lite"/>
    </source>
</evidence>
<dbReference type="PROSITE" id="PS50195">
    <property type="entry name" value="PX"/>
    <property type="match status" value="1"/>
</dbReference>
<dbReference type="GO" id="GO:0035091">
    <property type="term" value="F:phosphatidylinositol binding"/>
    <property type="evidence" value="ECO:0007669"/>
    <property type="project" value="InterPro"/>
</dbReference>